<dbReference type="WBParaSite" id="SSTP_0001030700.1">
    <property type="protein sequence ID" value="SSTP_0001030700.1"/>
    <property type="gene ID" value="SSTP_0001030700"/>
</dbReference>
<dbReference type="GO" id="GO:0051082">
    <property type="term" value="F:unfolded protein binding"/>
    <property type="evidence" value="ECO:0007669"/>
    <property type="project" value="TreeGrafter"/>
</dbReference>
<evidence type="ECO:0000256" key="2">
    <source>
        <dbReference type="PROSITE-ProRule" id="PRU00285"/>
    </source>
</evidence>
<evidence type="ECO:0000313" key="5">
    <source>
        <dbReference type="Proteomes" id="UP000035681"/>
    </source>
</evidence>
<evidence type="ECO:0000259" key="4">
    <source>
        <dbReference type="PROSITE" id="PS01031"/>
    </source>
</evidence>
<organism evidence="6">
    <name type="scientific">Strongyloides stercoralis</name>
    <name type="common">Threadworm</name>
    <dbReference type="NCBI Taxonomy" id="6248"/>
    <lineage>
        <taxon>Eukaryota</taxon>
        <taxon>Metazoa</taxon>
        <taxon>Ecdysozoa</taxon>
        <taxon>Nematoda</taxon>
        <taxon>Chromadorea</taxon>
        <taxon>Rhabditida</taxon>
        <taxon>Tylenchina</taxon>
        <taxon>Panagrolaimomorpha</taxon>
        <taxon>Strongyloidoidea</taxon>
        <taxon>Strongyloididae</taxon>
        <taxon>Strongyloides</taxon>
    </lineage>
</organism>
<dbReference type="PANTHER" id="PTHR45640">
    <property type="entry name" value="HEAT SHOCK PROTEIN HSP-12.2-RELATED"/>
    <property type="match status" value="1"/>
</dbReference>
<proteinExistence type="inferred from homology"/>
<dbReference type="InterPro" id="IPR008978">
    <property type="entry name" value="HSP20-like_chaperone"/>
</dbReference>
<dbReference type="InterPro" id="IPR002068">
    <property type="entry name" value="A-crystallin/Hsp20_dom"/>
</dbReference>
<dbReference type="Pfam" id="PF00011">
    <property type="entry name" value="HSP20"/>
    <property type="match status" value="1"/>
</dbReference>
<dbReference type="Gene3D" id="2.60.40.790">
    <property type="match status" value="1"/>
</dbReference>
<comment type="similarity">
    <text evidence="2 3">Belongs to the small heat shock protein (HSP20) family.</text>
</comment>
<name>A0A0K0ELG3_STRER</name>
<sequence length="155" mass="17966">MSNRSILPRLPLSHTFSPFFESRRFFDDLEFDRSFNRSYWNDKPLLESQKFGEGFDDVQVSDDSFSLSFDVSHFDPSELKVNIVDGNVVIEGCHDEKIDKYGSIKRNFVRKYALPKNINEEDVISELSKDGILTIEGKKKGAEEVKIRNIPINRK</sequence>
<dbReference type="GO" id="GO:0009408">
    <property type="term" value="P:response to heat"/>
    <property type="evidence" value="ECO:0007669"/>
    <property type="project" value="TreeGrafter"/>
</dbReference>
<dbReference type="SUPFAM" id="SSF49764">
    <property type="entry name" value="HSP20-like chaperones"/>
    <property type="match status" value="1"/>
</dbReference>
<evidence type="ECO:0000256" key="1">
    <source>
        <dbReference type="ARBA" id="ARBA00023016"/>
    </source>
</evidence>
<protein>
    <submittedName>
        <fullName evidence="6 7">SHSP domain-containing protein</fullName>
    </submittedName>
</protein>
<dbReference type="STRING" id="6248.A0A0K0ELG3"/>
<evidence type="ECO:0000256" key="3">
    <source>
        <dbReference type="RuleBase" id="RU003616"/>
    </source>
</evidence>
<dbReference type="GO" id="GO:0005634">
    <property type="term" value="C:nucleus"/>
    <property type="evidence" value="ECO:0007669"/>
    <property type="project" value="TreeGrafter"/>
</dbReference>
<dbReference type="GO" id="GO:0042026">
    <property type="term" value="P:protein refolding"/>
    <property type="evidence" value="ECO:0007669"/>
    <property type="project" value="TreeGrafter"/>
</dbReference>
<evidence type="ECO:0000313" key="6">
    <source>
        <dbReference type="WBParaSite" id="SSTP_0001030700.1"/>
    </source>
</evidence>
<keyword evidence="5" id="KW-1185">Reference proteome</keyword>
<reference evidence="6" key="1">
    <citation type="submission" date="2015-08" db="UniProtKB">
        <authorList>
            <consortium name="WormBaseParasite"/>
        </authorList>
    </citation>
    <scope>IDENTIFICATION</scope>
</reference>
<evidence type="ECO:0000313" key="7">
    <source>
        <dbReference type="WBParaSite" id="TCONS_00001392.p1"/>
    </source>
</evidence>
<dbReference type="PROSITE" id="PS01031">
    <property type="entry name" value="SHSP"/>
    <property type="match status" value="1"/>
</dbReference>
<feature type="domain" description="SHSP" evidence="4">
    <location>
        <begin position="46"/>
        <end position="155"/>
    </location>
</feature>
<accession>A0A0K0ELG3</accession>
<dbReference type="AlphaFoldDB" id="A0A0K0ELG3"/>
<dbReference type="InterPro" id="IPR001436">
    <property type="entry name" value="Alpha-crystallin/sHSP_animal"/>
</dbReference>
<dbReference type="CDD" id="cd06526">
    <property type="entry name" value="metazoan_ACD"/>
    <property type="match status" value="1"/>
</dbReference>
<dbReference type="PANTHER" id="PTHR45640:SF13">
    <property type="entry name" value="HEAT SHOCK PROTEIN 22-RELATED"/>
    <property type="match status" value="1"/>
</dbReference>
<dbReference type="WBParaSite" id="TCONS_00001392.p1">
    <property type="protein sequence ID" value="TCONS_00001392.p1"/>
    <property type="gene ID" value="XLOC_001281"/>
</dbReference>
<dbReference type="Proteomes" id="UP000035681">
    <property type="component" value="Unplaced"/>
</dbReference>
<keyword evidence="1" id="KW-0346">Stress response</keyword>
<dbReference type="GO" id="GO:0005737">
    <property type="term" value="C:cytoplasm"/>
    <property type="evidence" value="ECO:0007669"/>
    <property type="project" value="TreeGrafter"/>
</dbReference>